<feature type="region of interest" description="Disordered" evidence="2">
    <location>
        <begin position="153"/>
        <end position="194"/>
    </location>
</feature>
<organism evidence="4 5">
    <name type="scientific">Daedalea quercina L-15889</name>
    <dbReference type="NCBI Taxonomy" id="1314783"/>
    <lineage>
        <taxon>Eukaryota</taxon>
        <taxon>Fungi</taxon>
        <taxon>Dikarya</taxon>
        <taxon>Basidiomycota</taxon>
        <taxon>Agaricomycotina</taxon>
        <taxon>Agaricomycetes</taxon>
        <taxon>Polyporales</taxon>
        <taxon>Fomitopsis</taxon>
    </lineage>
</organism>
<protein>
    <recommendedName>
        <fullName evidence="3">FHA domain-containing protein</fullName>
    </recommendedName>
</protein>
<dbReference type="OrthoDB" id="687730at2759"/>
<feature type="region of interest" description="Disordered" evidence="2">
    <location>
        <begin position="538"/>
        <end position="562"/>
    </location>
</feature>
<dbReference type="EMBL" id="KV429087">
    <property type="protein sequence ID" value="KZT66527.1"/>
    <property type="molecule type" value="Genomic_DNA"/>
</dbReference>
<keyword evidence="5" id="KW-1185">Reference proteome</keyword>
<feature type="region of interest" description="Disordered" evidence="2">
    <location>
        <begin position="270"/>
        <end position="291"/>
    </location>
</feature>
<dbReference type="STRING" id="1314783.A0A165N540"/>
<dbReference type="SMART" id="SM00240">
    <property type="entry name" value="FHA"/>
    <property type="match status" value="1"/>
</dbReference>
<feature type="region of interest" description="Disordered" evidence="2">
    <location>
        <begin position="385"/>
        <end position="471"/>
    </location>
</feature>
<dbReference type="InterPro" id="IPR051176">
    <property type="entry name" value="Cent_Immune-Sig_Mod"/>
</dbReference>
<feature type="compositionally biased region" description="Basic and acidic residues" evidence="2">
    <location>
        <begin position="403"/>
        <end position="417"/>
    </location>
</feature>
<keyword evidence="1" id="KW-0175">Coiled coil</keyword>
<proteinExistence type="predicted"/>
<feature type="compositionally biased region" description="Low complexity" evidence="2">
    <location>
        <begin position="678"/>
        <end position="701"/>
    </location>
</feature>
<dbReference type="AlphaFoldDB" id="A0A165N540"/>
<sequence>MPAPFASPHAVPVPLPALYLYPLNDSFVPKHISLVNNQRVKIGRQTNAKTVPAERNGFFDSKVLSRQHAEVWEEGGKIYIKDVKSSNGTFINGERLSPEGLESEPFELKSEDIVEFDIDIVGEDNKTIIHHKVAARVLCVFTEQDAQAAARAEAQQSPPSYGAVAGQAPAGGGFSFAGQQQPATNGVPGQQRRPSMPQGLVGMGGMGGNVRPPGKSGLSFDHILTRLQGELQKSRDTGAELHSLTSAMNEIHDTLGGNLPPNLPPYPSILPPVMPPQSQAPPEPSQQQTHDANALSELQNQLRETQTSLATHVEKIRTLEDMLAEQDAIKREVNSIRELMEERRREVEVLRSLSVRNWRHESQSDDHYMSDDDDARSINTVVAHELERVDEEDEEQLAVEEDVERRRRREELGRPRTPEPTGMGMAEDEEEQEQRDRQRNAERSRSPSPSPAAAATAAPVPQPAPPAVPDDLTERLNMLSKQLEAALEFSRSLEAQHSMAQTTIQMLESKVASLEGLVHDTHSQVQTQAEVTQQLTEAVKAVQSSPKPPSPTPDDDRTRERESLTEIVNEWKKSVEGRWTGVQEEWTEERERLRRAREEWETRMRGLEDGFGNAVSKVESKLAALSTLQNQQGLPNGTFKHSGGLVTPPSPRSLSAESTRPRQRKKRTSTSRGRTRSRSTSGGSQDQQPGSSASSVSDAGSFPDSIGRSSWAVSDASSATDMETHHLAEMAGKFGLSKDKGGRTLQGMPFPFTPESSVLSHPMNRSDAPSGTATDTGARTDADTGTKETAREIVSAIPGYYPGLPLMSEPGRDQPHFNNLSTAFGVLVLSAAAAAVIWRVKPDGSV</sequence>
<feature type="coiled-coil region" evidence="1">
    <location>
        <begin position="583"/>
        <end position="610"/>
    </location>
</feature>
<dbReference type="Pfam" id="PF00498">
    <property type="entry name" value="FHA"/>
    <property type="match status" value="1"/>
</dbReference>
<evidence type="ECO:0000259" key="3">
    <source>
        <dbReference type="PROSITE" id="PS50006"/>
    </source>
</evidence>
<evidence type="ECO:0000256" key="2">
    <source>
        <dbReference type="SAM" id="MobiDB-lite"/>
    </source>
</evidence>
<dbReference type="GO" id="GO:0005737">
    <property type="term" value="C:cytoplasm"/>
    <property type="evidence" value="ECO:0007669"/>
    <property type="project" value="TreeGrafter"/>
</dbReference>
<feature type="compositionally biased region" description="Pro residues" evidence="2">
    <location>
        <begin position="270"/>
        <end position="284"/>
    </location>
</feature>
<evidence type="ECO:0000256" key="1">
    <source>
        <dbReference type="SAM" id="Coils"/>
    </source>
</evidence>
<dbReference type="SUPFAM" id="SSF49879">
    <property type="entry name" value="SMAD/FHA domain"/>
    <property type="match status" value="1"/>
</dbReference>
<feature type="region of interest" description="Disordered" evidence="2">
    <location>
        <begin position="632"/>
        <end position="704"/>
    </location>
</feature>
<evidence type="ECO:0000313" key="4">
    <source>
        <dbReference type="EMBL" id="KZT66527.1"/>
    </source>
</evidence>
<dbReference type="PANTHER" id="PTHR15715:SF37">
    <property type="entry name" value="LD47843P"/>
    <property type="match status" value="1"/>
</dbReference>
<feature type="compositionally biased region" description="Low complexity" evidence="2">
    <location>
        <begin position="153"/>
        <end position="168"/>
    </location>
</feature>
<dbReference type="Gene3D" id="2.60.200.20">
    <property type="match status" value="1"/>
</dbReference>
<name>A0A165N540_9APHY</name>
<dbReference type="InterPro" id="IPR000253">
    <property type="entry name" value="FHA_dom"/>
</dbReference>
<accession>A0A165N540</accession>
<feature type="compositionally biased region" description="Acidic residues" evidence="2">
    <location>
        <begin position="388"/>
        <end position="402"/>
    </location>
</feature>
<feature type="region of interest" description="Disordered" evidence="2">
    <location>
        <begin position="735"/>
        <end position="787"/>
    </location>
</feature>
<dbReference type="PANTHER" id="PTHR15715">
    <property type="entry name" value="CENTROSOMAL PROTEIN OF 170 KDA"/>
    <property type="match status" value="1"/>
</dbReference>
<evidence type="ECO:0000313" key="5">
    <source>
        <dbReference type="Proteomes" id="UP000076727"/>
    </source>
</evidence>
<feature type="domain" description="FHA" evidence="3">
    <location>
        <begin position="40"/>
        <end position="96"/>
    </location>
</feature>
<reference evidence="4 5" key="1">
    <citation type="journal article" date="2016" name="Mol. Biol. Evol.">
        <title>Comparative Genomics of Early-Diverging Mushroom-Forming Fungi Provides Insights into the Origins of Lignocellulose Decay Capabilities.</title>
        <authorList>
            <person name="Nagy L.G."/>
            <person name="Riley R."/>
            <person name="Tritt A."/>
            <person name="Adam C."/>
            <person name="Daum C."/>
            <person name="Floudas D."/>
            <person name="Sun H."/>
            <person name="Yadav J.S."/>
            <person name="Pangilinan J."/>
            <person name="Larsson K.H."/>
            <person name="Matsuura K."/>
            <person name="Barry K."/>
            <person name="Labutti K."/>
            <person name="Kuo R."/>
            <person name="Ohm R.A."/>
            <person name="Bhattacharya S.S."/>
            <person name="Shirouzu T."/>
            <person name="Yoshinaga Y."/>
            <person name="Martin F.M."/>
            <person name="Grigoriev I.V."/>
            <person name="Hibbett D.S."/>
        </authorList>
    </citation>
    <scope>NUCLEOTIDE SEQUENCE [LARGE SCALE GENOMIC DNA]</scope>
    <source>
        <strain evidence="4 5">L-15889</strain>
    </source>
</reference>
<dbReference type="InterPro" id="IPR008984">
    <property type="entry name" value="SMAD_FHA_dom_sf"/>
</dbReference>
<dbReference type="PROSITE" id="PS50006">
    <property type="entry name" value="FHA_DOMAIN"/>
    <property type="match status" value="1"/>
</dbReference>
<feature type="compositionally biased region" description="Basic and acidic residues" evidence="2">
    <location>
        <begin position="434"/>
        <end position="445"/>
    </location>
</feature>
<feature type="compositionally biased region" description="Basic and acidic residues" evidence="2">
    <location>
        <begin position="778"/>
        <end position="787"/>
    </location>
</feature>
<feature type="coiled-coil region" evidence="1">
    <location>
        <begin position="295"/>
        <end position="339"/>
    </location>
</feature>
<dbReference type="Proteomes" id="UP000076727">
    <property type="component" value="Unassembled WGS sequence"/>
</dbReference>
<gene>
    <name evidence="4" type="ORF">DAEQUDRAFT_767881</name>
</gene>
<feature type="compositionally biased region" description="Basic residues" evidence="2">
    <location>
        <begin position="661"/>
        <end position="677"/>
    </location>
</feature>